<dbReference type="InterPro" id="IPR053160">
    <property type="entry name" value="MFS_DHA3_Transporter"/>
</dbReference>
<dbReference type="GO" id="GO:0022857">
    <property type="term" value="F:transmembrane transporter activity"/>
    <property type="evidence" value="ECO:0007669"/>
    <property type="project" value="InterPro"/>
</dbReference>
<protein>
    <recommendedName>
        <fullName evidence="7">Major facilitator superfamily (MFS) profile domain-containing protein</fullName>
    </recommendedName>
</protein>
<keyword evidence="3 4" id="KW-0472">Membrane</keyword>
<dbReference type="PANTHER" id="PTHR23530">
    <property type="entry name" value="TRANSPORT PROTEIN-RELATED"/>
    <property type="match status" value="1"/>
</dbReference>
<dbReference type="Proteomes" id="UP000031307">
    <property type="component" value="Unassembled WGS sequence"/>
</dbReference>
<dbReference type="InterPro" id="IPR011701">
    <property type="entry name" value="MFS"/>
</dbReference>
<feature type="transmembrane region" description="Helical" evidence="4">
    <location>
        <begin position="203"/>
        <end position="222"/>
    </location>
</feature>
<keyword evidence="1 4" id="KW-0812">Transmembrane</keyword>
<dbReference type="EMBL" id="JSAM01000106">
    <property type="protein sequence ID" value="KIA76766.1"/>
    <property type="molecule type" value="Genomic_DNA"/>
</dbReference>
<feature type="transmembrane region" description="Helical" evidence="4">
    <location>
        <begin position="362"/>
        <end position="380"/>
    </location>
</feature>
<dbReference type="Pfam" id="PF07690">
    <property type="entry name" value="MFS_1"/>
    <property type="match status" value="1"/>
</dbReference>
<proteinExistence type="predicted"/>
<feature type="transmembrane region" description="Helical" evidence="4">
    <location>
        <begin position="138"/>
        <end position="171"/>
    </location>
</feature>
<keyword evidence="2 4" id="KW-1133">Transmembrane helix</keyword>
<evidence type="ECO:0000256" key="3">
    <source>
        <dbReference type="ARBA" id="ARBA00023136"/>
    </source>
</evidence>
<accession>A0A0C1BZB3</accession>
<feature type="transmembrane region" description="Helical" evidence="4">
    <location>
        <begin position="242"/>
        <end position="260"/>
    </location>
</feature>
<feature type="transmembrane region" description="Helical" evidence="4">
    <location>
        <begin position="296"/>
        <end position="318"/>
    </location>
</feature>
<evidence type="ECO:0008006" key="7">
    <source>
        <dbReference type="Google" id="ProtNLM"/>
    </source>
</evidence>
<dbReference type="SUPFAM" id="SSF103473">
    <property type="entry name" value="MFS general substrate transporter"/>
    <property type="match status" value="1"/>
</dbReference>
<comment type="caution">
    <text evidence="5">The sequence shown here is derived from an EMBL/GenBank/DDBJ whole genome shotgun (WGS) entry which is preliminary data.</text>
</comment>
<evidence type="ECO:0000313" key="6">
    <source>
        <dbReference type="Proteomes" id="UP000031307"/>
    </source>
</evidence>
<organism evidence="5 6">
    <name type="scientific">Parachlamydia acanthamoebae</name>
    <dbReference type="NCBI Taxonomy" id="83552"/>
    <lineage>
        <taxon>Bacteria</taxon>
        <taxon>Pseudomonadati</taxon>
        <taxon>Chlamydiota</taxon>
        <taxon>Chlamydiia</taxon>
        <taxon>Parachlamydiales</taxon>
        <taxon>Parachlamydiaceae</taxon>
        <taxon>Parachlamydia</taxon>
    </lineage>
</organism>
<dbReference type="AlphaFoldDB" id="A0A0C1BZB3"/>
<dbReference type="RefSeq" id="WP_039377880.1">
    <property type="nucleotide sequence ID" value="NZ_JSAM01000106.1"/>
</dbReference>
<feature type="transmembrane region" description="Helical" evidence="4">
    <location>
        <begin position="330"/>
        <end position="350"/>
    </location>
</feature>
<evidence type="ECO:0000256" key="2">
    <source>
        <dbReference type="ARBA" id="ARBA00022989"/>
    </source>
</evidence>
<feature type="transmembrane region" description="Helical" evidence="4">
    <location>
        <begin position="97"/>
        <end position="118"/>
    </location>
</feature>
<gene>
    <name evidence="5" type="ORF">DB43_HK00390</name>
</gene>
<evidence type="ECO:0000256" key="4">
    <source>
        <dbReference type="SAM" id="Phobius"/>
    </source>
</evidence>
<dbReference type="PANTHER" id="PTHR23530:SF1">
    <property type="entry name" value="PERMEASE, MAJOR FACILITATOR SUPERFAMILY-RELATED"/>
    <property type="match status" value="1"/>
</dbReference>
<feature type="transmembrane region" description="Helical" evidence="4">
    <location>
        <begin position="6"/>
        <end position="29"/>
    </location>
</feature>
<name>A0A0C1BZB3_9BACT</name>
<evidence type="ECO:0000313" key="5">
    <source>
        <dbReference type="EMBL" id="KIA76766.1"/>
    </source>
</evidence>
<evidence type="ECO:0000256" key="1">
    <source>
        <dbReference type="ARBA" id="ARBA00022692"/>
    </source>
</evidence>
<dbReference type="PATRIC" id="fig|83552.4.peg.2129"/>
<dbReference type="InterPro" id="IPR036259">
    <property type="entry name" value="MFS_trans_sf"/>
</dbReference>
<reference evidence="5 6" key="1">
    <citation type="journal article" date="2014" name="Mol. Biol. Evol.">
        <title>Massive expansion of Ubiquitination-related gene families within the Chlamydiae.</title>
        <authorList>
            <person name="Domman D."/>
            <person name="Collingro A."/>
            <person name="Lagkouvardos I."/>
            <person name="Gehre L."/>
            <person name="Weinmaier T."/>
            <person name="Rattei T."/>
            <person name="Subtil A."/>
            <person name="Horn M."/>
        </authorList>
    </citation>
    <scope>NUCLEOTIDE SEQUENCE [LARGE SCALE GENOMIC DNA]</scope>
    <source>
        <strain evidence="5 6">OEW1</strain>
    </source>
</reference>
<sequence>MNHLFLLNIANFVFNFARMLSGAIFIIILEAQGIPLSTISIAKGGQLLASMLLVLPSGIIADKYGGKYAIIAACIFSIAYYYFLIEPTHERVIIGEICNGIALAFYTGAFESWLFSLTAQKDSLNLHTHLAQSRELSYLAIVFGGLIGTFVGGHIFSFSLILMAVSLTIFLTVKKREKNNQIQIQGKTKYFIPAFRCLASKRIGFFLLTSSFLIGGSMQLIYQFWQPFFFKFPGVNGSKQSLGLIFIAFMLTQYFTSKLIRKYVLKNTEQMIYLTGLCWIIASISLLNTVHTENFISSIASFCLFFGMTAAASNLLMAQLGEIVDARLQSTAISILDLLGKSLGSFLLFFGDGIVTLSQYNFGWPILIFVFCPLSIWSIVQRKKLCTTHMIFFWLSLYQNGVQILALTNSDVK</sequence>
<dbReference type="Gene3D" id="1.20.1250.20">
    <property type="entry name" value="MFS general substrate transporter like domains"/>
    <property type="match status" value="1"/>
</dbReference>
<feature type="transmembrane region" description="Helical" evidence="4">
    <location>
        <begin position="272"/>
        <end position="290"/>
    </location>
</feature>
<feature type="transmembrane region" description="Helical" evidence="4">
    <location>
        <begin position="67"/>
        <end position="85"/>
    </location>
</feature>